<gene>
    <name evidence="3" type="ORF">TRIVIDRAFT_66419</name>
</gene>
<dbReference type="STRING" id="413071.G9N702"/>
<accession>G9N702</accession>
<dbReference type="Pfam" id="PF06985">
    <property type="entry name" value="HET"/>
    <property type="match status" value="1"/>
</dbReference>
<proteinExistence type="predicted"/>
<protein>
    <recommendedName>
        <fullName evidence="2">Heterokaryon incompatibility domain-containing protein</fullName>
    </recommendedName>
</protein>
<dbReference type="InParanoid" id="G9N702"/>
<organism evidence="3 4">
    <name type="scientific">Hypocrea virens (strain Gv29-8 / FGSC 10586)</name>
    <name type="common">Gliocladium virens</name>
    <name type="synonym">Trichoderma virens</name>
    <dbReference type="NCBI Taxonomy" id="413071"/>
    <lineage>
        <taxon>Eukaryota</taxon>
        <taxon>Fungi</taxon>
        <taxon>Dikarya</taxon>
        <taxon>Ascomycota</taxon>
        <taxon>Pezizomycotina</taxon>
        <taxon>Sordariomycetes</taxon>
        <taxon>Hypocreomycetidae</taxon>
        <taxon>Hypocreales</taxon>
        <taxon>Hypocreaceae</taxon>
        <taxon>Trichoderma</taxon>
    </lineage>
</organism>
<dbReference type="EMBL" id="ABDF02000088">
    <property type="protein sequence ID" value="EHK17500.1"/>
    <property type="molecule type" value="Genomic_DNA"/>
</dbReference>
<feature type="compositionally biased region" description="Basic and acidic residues" evidence="1">
    <location>
        <begin position="370"/>
        <end position="393"/>
    </location>
</feature>
<dbReference type="eggNOG" id="ENOG502SNR8">
    <property type="taxonomic scope" value="Eukaryota"/>
</dbReference>
<dbReference type="AlphaFoldDB" id="G9N702"/>
<keyword evidence="4" id="KW-1185">Reference proteome</keyword>
<dbReference type="Proteomes" id="UP000007115">
    <property type="component" value="Unassembled WGS sequence"/>
</dbReference>
<dbReference type="GeneID" id="25796837"/>
<sequence length="634" mass="73517">MAYPQSHSCRYCKQLSITYDGQYCFTKLRRLGYQQVQRGARLGCTLLESLLHRFKSQHPSTCQPLMLESGIMRDDRDFLGLEFEWKCRGECGTDIDWLYELQTVEIINEVGPPLQMRAADRPFNLRPASDESFEWIKRRLRHCRENHEKCRKILDSRRKLKMPCRLIEVGPPGASTLYLREAKLPGMDKYAIASYVWGEKKSSAIADSKLKRRNLRSRMKKGMQLSKMPQTIRDVVTVTRQLGYSYLWIDALCIVQDDKDEMKREVGDMPQFYQRSDVTISAARAAHGGEGFLHPRDAAQAYGAVYEIPYQQSLPEGVTRATVILCENELRNGIEPGDTRIWTHQEKKLPVRKLIFGSRQTIWTCPERWDVHGGTRSQKSPEPEFTRPRHDGSEPAQVPSPGVELDWTMRDWMDEVCDYSNLEGGRSRELDRLQAFAETSKMLSAHVVWPTTQYCWGIWESEVIRLLLWSKDNPQIEDRCGPSWSWLSLLGPVTYPTSTLFCRAGDPRDYNLNVIHFPKAQDQDLRLRVRGSILEILRDGDGNTAKDVRNGGQLSISIKWDYNVAVQSVWLLEVISEYHRYKSYGLVLKNTHDDEFERCGFFELKLAELYQGNQLTWKESREHLWKDEAEILIA</sequence>
<dbReference type="OMA" id="GIWESEV"/>
<evidence type="ECO:0000259" key="2">
    <source>
        <dbReference type="Pfam" id="PF06985"/>
    </source>
</evidence>
<dbReference type="VEuPathDB" id="FungiDB:TRIVIDRAFT_66419"/>
<feature type="domain" description="Heterokaryon incompatibility" evidence="2">
    <location>
        <begin position="190"/>
        <end position="346"/>
    </location>
</feature>
<dbReference type="PANTHER" id="PTHR33112">
    <property type="entry name" value="DOMAIN PROTEIN, PUTATIVE-RELATED"/>
    <property type="match status" value="1"/>
</dbReference>
<name>G9N702_HYPVG</name>
<evidence type="ECO:0000313" key="4">
    <source>
        <dbReference type="Proteomes" id="UP000007115"/>
    </source>
</evidence>
<comment type="caution">
    <text evidence="3">The sequence shown here is derived from an EMBL/GenBank/DDBJ whole genome shotgun (WGS) entry which is preliminary data.</text>
</comment>
<reference evidence="3 4" key="1">
    <citation type="journal article" date="2011" name="Genome Biol.">
        <title>Comparative genome sequence analysis underscores mycoparasitism as the ancestral life style of Trichoderma.</title>
        <authorList>
            <person name="Kubicek C.P."/>
            <person name="Herrera-Estrella A."/>
            <person name="Seidl-Seiboth V."/>
            <person name="Martinez D.A."/>
            <person name="Druzhinina I.S."/>
            <person name="Thon M."/>
            <person name="Zeilinger S."/>
            <person name="Casas-Flores S."/>
            <person name="Horwitz B.A."/>
            <person name="Mukherjee P.K."/>
            <person name="Mukherjee M."/>
            <person name="Kredics L."/>
            <person name="Alcaraz L.D."/>
            <person name="Aerts A."/>
            <person name="Antal Z."/>
            <person name="Atanasova L."/>
            <person name="Cervantes-Badillo M.G."/>
            <person name="Challacombe J."/>
            <person name="Chertkov O."/>
            <person name="McCluskey K."/>
            <person name="Coulpier F."/>
            <person name="Deshpande N."/>
            <person name="von Doehren H."/>
            <person name="Ebbole D.J."/>
            <person name="Esquivel-Naranjo E.U."/>
            <person name="Fekete E."/>
            <person name="Flipphi M."/>
            <person name="Glaser F."/>
            <person name="Gomez-Rodriguez E.Y."/>
            <person name="Gruber S."/>
            <person name="Han C."/>
            <person name="Henrissat B."/>
            <person name="Hermosa R."/>
            <person name="Hernandez-Onate M."/>
            <person name="Karaffa L."/>
            <person name="Kosti I."/>
            <person name="Le Crom S."/>
            <person name="Lindquist E."/>
            <person name="Lucas S."/>
            <person name="Luebeck M."/>
            <person name="Luebeck P.S."/>
            <person name="Margeot A."/>
            <person name="Metz B."/>
            <person name="Misra M."/>
            <person name="Nevalainen H."/>
            <person name="Omann M."/>
            <person name="Packer N."/>
            <person name="Perrone G."/>
            <person name="Uresti-Rivera E.E."/>
            <person name="Salamov A."/>
            <person name="Schmoll M."/>
            <person name="Seiboth B."/>
            <person name="Shapiro H."/>
            <person name="Sukno S."/>
            <person name="Tamayo-Ramos J.A."/>
            <person name="Tisch D."/>
            <person name="Wiest A."/>
            <person name="Wilkinson H.H."/>
            <person name="Zhang M."/>
            <person name="Coutinho P.M."/>
            <person name="Kenerley C.M."/>
            <person name="Monte E."/>
            <person name="Baker S.E."/>
            <person name="Grigoriev I.V."/>
        </authorList>
    </citation>
    <scope>NUCLEOTIDE SEQUENCE [LARGE SCALE GENOMIC DNA]</scope>
    <source>
        <strain evidence="4">Gv29-8 / FGSC 10586</strain>
    </source>
</reference>
<feature type="region of interest" description="Disordered" evidence="1">
    <location>
        <begin position="370"/>
        <end position="401"/>
    </location>
</feature>
<dbReference type="RefSeq" id="XP_013951702.1">
    <property type="nucleotide sequence ID" value="XM_014096227.1"/>
</dbReference>
<dbReference type="InterPro" id="IPR010730">
    <property type="entry name" value="HET"/>
</dbReference>
<dbReference type="OrthoDB" id="5125733at2759"/>
<evidence type="ECO:0000256" key="1">
    <source>
        <dbReference type="SAM" id="MobiDB-lite"/>
    </source>
</evidence>
<dbReference type="HOGENOM" id="CLU_002639_8_9_1"/>
<dbReference type="PANTHER" id="PTHR33112:SF16">
    <property type="entry name" value="HETEROKARYON INCOMPATIBILITY DOMAIN-CONTAINING PROTEIN"/>
    <property type="match status" value="1"/>
</dbReference>
<evidence type="ECO:0000313" key="3">
    <source>
        <dbReference type="EMBL" id="EHK17500.1"/>
    </source>
</evidence>